<feature type="signal peptide" evidence="2">
    <location>
        <begin position="1"/>
        <end position="20"/>
    </location>
</feature>
<keyword evidence="2" id="KW-0732">Signal</keyword>
<accession>A0AA39LLD7</accession>
<evidence type="ECO:0000256" key="2">
    <source>
        <dbReference type="SAM" id="SignalP"/>
    </source>
</evidence>
<feature type="compositionally biased region" description="Basic and acidic residues" evidence="1">
    <location>
        <begin position="87"/>
        <end position="97"/>
    </location>
</feature>
<feature type="region of interest" description="Disordered" evidence="1">
    <location>
        <begin position="77"/>
        <end position="97"/>
    </location>
</feature>
<comment type="caution">
    <text evidence="3">The sequence shown here is derived from an EMBL/GenBank/DDBJ whole genome shotgun (WGS) entry which is preliminary data.</text>
</comment>
<organism evidence="3 4">
    <name type="scientific">Steinernema hermaphroditum</name>
    <dbReference type="NCBI Taxonomy" id="289476"/>
    <lineage>
        <taxon>Eukaryota</taxon>
        <taxon>Metazoa</taxon>
        <taxon>Ecdysozoa</taxon>
        <taxon>Nematoda</taxon>
        <taxon>Chromadorea</taxon>
        <taxon>Rhabditida</taxon>
        <taxon>Tylenchina</taxon>
        <taxon>Panagrolaimomorpha</taxon>
        <taxon>Strongyloidoidea</taxon>
        <taxon>Steinernematidae</taxon>
        <taxon>Steinernema</taxon>
    </lineage>
</organism>
<name>A0AA39LLD7_9BILA</name>
<evidence type="ECO:0000256" key="1">
    <source>
        <dbReference type="SAM" id="MobiDB-lite"/>
    </source>
</evidence>
<gene>
    <name evidence="3" type="ORF">QR680_015719</name>
</gene>
<reference evidence="3" key="1">
    <citation type="submission" date="2023-06" db="EMBL/GenBank/DDBJ databases">
        <title>Genomic analysis of the entomopathogenic nematode Steinernema hermaphroditum.</title>
        <authorList>
            <person name="Schwarz E.M."/>
            <person name="Heppert J.K."/>
            <person name="Baniya A."/>
            <person name="Schwartz H.T."/>
            <person name="Tan C.-H."/>
            <person name="Antoshechkin I."/>
            <person name="Sternberg P.W."/>
            <person name="Goodrich-Blair H."/>
            <person name="Dillman A.R."/>
        </authorList>
    </citation>
    <scope>NUCLEOTIDE SEQUENCE</scope>
    <source>
        <strain evidence="3">PS9179</strain>
        <tissue evidence="3">Whole animal</tissue>
    </source>
</reference>
<dbReference type="EMBL" id="JAUCMV010000004">
    <property type="protein sequence ID" value="KAK0401329.1"/>
    <property type="molecule type" value="Genomic_DNA"/>
</dbReference>
<proteinExistence type="predicted"/>
<feature type="chain" id="PRO_5041222361" evidence="2">
    <location>
        <begin position="21"/>
        <end position="320"/>
    </location>
</feature>
<dbReference type="AlphaFoldDB" id="A0AA39LLD7"/>
<keyword evidence="4" id="KW-1185">Reference proteome</keyword>
<sequence>MKTDRRYCVLLLALLLGVDALKPKPSFESVILQAIEDLPDGGRLDDVPTVEGHVSVLNALDNVLSFFRTTMAPPTSSKLFDNPSLSEKARGDSDFSSHKPKALYADVKSKKKRRPMKKQMGISRRKLNLVPVDHPPNTTSKKKTVYKVSSYTERNRKFRNEGNFRLRKMRPSVHVGTSDRSSSVSSRFLLSPKLPLEAVIVPKKHRDEMKKIPRPPLDPPPLPKKYVDEFKRPKQIEVEPSPILHEEEDQIDRRNHIMSAEPIMEVDSPIDLRPLPASLYNAPEFCKKCFKHWMEKAPTATDTELLEYCCVAGVNKKRLG</sequence>
<evidence type="ECO:0000313" key="4">
    <source>
        <dbReference type="Proteomes" id="UP001175271"/>
    </source>
</evidence>
<evidence type="ECO:0000313" key="3">
    <source>
        <dbReference type="EMBL" id="KAK0401329.1"/>
    </source>
</evidence>
<protein>
    <submittedName>
        <fullName evidence="3">Uncharacterized protein</fullName>
    </submittedName>
</protein>
<dbReference type="Proteomes" id="UP001175271">
    <property type="component" value="Unassembled WGS sequence"/>
</dbReference>